<organism evidence="1 2">
    <name type="scientific">Discina gigas</name>
    <dbReference type="NCBI Taxonomy" id="1032678"/>
    <lineage>
        <taxon>Eukaryota</taxon>
        <taxon>Fungi</taxon>
        <taxon>Dikarya</taxon>
        <taxon>Ascomycota</taxon>
        <taxon>Pezizomycotina</taxon>
        <taxon>Pezizomycetes</taxon>
        <taxon>Pezizales</taxon>
        <taxon>Discinaceae</taxon>
        <taxon>Discina</taxon>
    </lineage>
</organism>
<dbReference type="Proteomes" id="UP001447188">
    <property type="component" value="Unassembled WGS sequence"/>
</dbReference>
<reference evidence="1 2" key="1">
    <citation type="submission" date="2024-02" db="EMBL/GenBank/DDBJ databases">
        <title>Discinaceae phylogenomics.</title>
        <authorList>
            <person name="Dirks A.C."/>
            <person name="James T.Y."/>
        </authorList>
    </citation>
    <scope>NUCLEOTIDE SEQUENCE [LARGE SCALE GENOMIC DNA]</scope>
    <source>
        <strain evidence="1 2">ACD0624</strain>
    </source>
</reference>
<evidence type="ECO:0000313" key="1">
    <source>
        <dbReference type="EMBL" id="KAL0633016.1"/>
    </source>
</evidence>
<comment type="caution">
    <text evidence="1">The sequence shown here is derived from an EMBL/GenBank/DDBJ whole genome shotgun (WGS) entry which is preliminary data.</text>
</comment>
<evidence type="ECO:0000313" key="2">
    <source>
        <dbReference type="Proteomes" id="UP001447188"/>
    </source>
</evidence>
<dbReference type="EMBL" id="JBBBZM010000140">
    <property type="protein sequence ID" value="KAL0633016.1"/>
    <property type="molecule type" value="Genomic_DNA"/>
</dbReference>
<sequence length="133" mass="15447">MRPVTRFAKRNEKVLYEIAQIRFCVVNTNPESKKSSPEGIRIYVDDEVLVREIPPVDSRNTLINETVNARTKGTVIRSHFTSSGLVFVTLSDDSLPFREFFPDLEPLLARVDFTKLKYRRSIAYEGDFNWKTM</sequence>
<name>A0ABR3GB27_9PEZI</name>
<gene>
    <name evidence="1" type="ORF">Q9L58_008078</name>
</gene>
<protein>
    <submittedName>
        <fullName evidence="1">Uncharacterized protein</fullName>
    </submittedName>
</protein>
<keyword evidence="2" id="KW-1185">Reference proteome</keyword>
<accession>A0ABR3GB27</accession>
<proteinExistence type="predicted"/>